<feature type="region of interest" description="Disordered" evidence="1">
    <location>
        <begin position="1"/>
        <end position="30"/>
    </location>
</feature>
<protein>
    <submittedName>
        <fullName evidence="2">Uncharacterized protein</fullName>
    </submittedName>
</protein>
<gene>
    <name evidence="2" type="ORF">CDAR_181171</name>
</gene>
<reference evidence="2 3" key="1">
    <citation type="submission" date="2021-06" db="EMBL/GenBank/DDBJ databases">
        <title>Caerostris darwini draft genome.</title>
        <authorList>
            <person name="Kono N."/>
            <person name="Arakawa K."/>
        </authorList>
    </citation>
    <scope>NUCLEOTIDE SEQUENCE [LARGE SCALE GENOMIC DNA]</scope>
</reference>
<organism evidence="2 3">
    <name type="scientific">Caerostris darwini</name>
    <dbReference type="NCBI Taxonomy" id="1538125"/>
    <lineage>
        <taxon>Eukaryota</taxon>
        <taxon>Metazoa</taxon>
        <taxon>Ecdysozoa</taxon>
        <taxon>Arthropoda</taxon>
        <taxon>Chelicerata</taxon>
        <taxon>Arachnida</taxon>
        <taxon>Araneae</taxon>
        <taxon>Araneomorphae</taxon>
        <taxon>Entelegynae</taxon>
        <taxon>Araneoidea</taxon>
        <taxon>Araneidae</taxon>
        <taxon>Caerostris</taxon>
    </lineage>
</organism>
<comment type="caution">
    <text evidence="2">The sequence shown here is derived from an EMBL/GenBank/DDBJ whole genome shotgun (WGS) entry which is preliminary data.</text>
</comment>
<evidence type="ECO:0000313" key="3">
    <source>
        <dbReference type="Proteomes" id="UP001054837"/>
    </source>
</evidence>
<feature type="compositionally biased region" description="Basic and acidic residues" evidence="1">
    <location>
        <begin position="16"/>
        <end position="30"/>
    </location>
</feature>
<sequence>MRALDRWPLRASSSDNRPRGGKEEEFSDARTLRKDISDTGSYFWRRGREMKGEKKSSSLLRISYLCLFQLEFSDATTK</sequence>
<dbReference type="EMBL" id="BPLQ01010670">
    <property type="protein sequence ID" value="GIY52446.1"/>
    <property type="molecule type" value="Genomic_DNA"/>
</dbReference>
<accession>A0AAV4U3R8</accession>
<evidence type="ECO:0000313" key="2">
    <source>
        <dbReference type="EMBL" id="GIY52446.1"/>
    </source>
</evidence>
<keyword evidence="3" id="KW-1185">Reference proteome</keyword>
<name>A0AAV4U3R8_9ARAC</name>
<dbReference type="Proteomes" id="UP001054837">
    <property type="component" value="Unassembled WGS sequence"/>
</dbReference>
<proteinExistence type="predicted"/>
<dbReference type="AlphaFoldDB" id="A0AAV4U3R8"/>
<evidence type="ECO:0000256" key="1">
    <source>
        <dbReference type="SAM" id="MobiDB-lite"/>
    </source>
</evidence>